<dbReference type="AlphaFoldDB" id="A0A1F6AX18"/>
<keyword evidence="1" id="KW-0472">Membrane</keyword>
<comment type="caution">
    <text evidence="2">The sequence shown here is derived from an EMBL/GenBank/DDBJ whole genome shotgun (WGS) entry which is preliminary data.</text>
</comment>
<evidence type="ECO:0000313" key="3">
    <source>
        <dbReference type="Proteomes" id="UP000176450"/>
    </source>
</evidence>
<keyword evidence="1" id="KW-0812">Transmembrane</keyword>
<gene>
    <name evidence="2" type="ORF">A3A63_03240</name>
</gene>
<name>A0A1F6AX18_9BACT</name>
<evidence type="ECO:0000313" key="2">
    <source>
        <dbReference type="EMBL" id="OGG29226.1"/>
    </source>
</evidence>
<reference evidence="2 3" key="1">
    <citation type="journal article" date="2016" name="Nat. Commun.">
        <title>Thousands of microbial genomes shed light on interconnected biogeochemical processes in an aquifer system.</title>
        <authorList>
            <person name="Anantharaman K."/>
            <person name="Brown C.T."/>
            <person name="Hug L.A."/>
            <person name="Sharon I."/>
            <person name="Castelle C.J."/>
            <person name="Probst A.J."/>
            <person name="Thomas B.C."/>
            <person name="Singh A."/>
            <person name="Wilkins M.J."/>
            <person name="Karaoz U."/>
            <person name="Brodie E.L."/>
            <person name="Williams K.H."/>
            <person name="Hubbard S.S."/>
            <person name="Banfield J.F."/>
        </authorList>
    </citation>
    <scope>NUCLEOTIDE SEQUENCE [LARGE SCALE GENOMIC DNA]</scope>
</reference>
<feature type="transmembrane region" description="Helical" evidence="1">
    <location>
        <begin position="120"/>
        <end position="138"/>
    </location>
</feature>
<accession>A0A1F6AX18</accession>
<keyword evidence="1" id="KW-1133">Transmembrane helix</keyword>
<feature type="transmembrane region" description="Helical" evidence="1">
    <location>
        <begin position="12"/>
        <end position="32"/>
    </location>
</feature>
<feature type="transmembrane region" description="Helical" evidence="1">
    <location>
        <begin position="38"/>
        <end position="55"/>
    </location>
</feature>
<proteinExistence type="predicted"/>
<evidence type="ECO:0000256" key="1">
    <source>
        <dbReference type="SAM" id="Phobius"/>
    </source>
</evidence>
<feature type="transmembrane region" description="Helical" evidence="1">
    <location>
        <begin position="88"/>
        <end position="108"/>
    </location>
</feature>
<feature type="transmembrane region" description="Helical" evidence="1">
    <location>
        <begin position="62"/>
        <end position="82"/>
    </location>
</feature>
<organism evidence="2 3">
    <name type="scientific">Candidatus Gottesmanbacteria bacterium RIFCSPLOWO2_01_FULL_46_9</name>
    <dbReference type="NCBI Taxonomy" id="1798394"/>
    <lineage>
        <taxon>Bacteria</taxon>
        <taxon>Candidatus Gottesmaniibacteriota</taxon>
    </lineage>
</organism>
<dbReference type="Proteomes" id="UP000176450">
    <property type="component" value="Unassembled WGS sequence"/>
</dbReference>
<sequence length="143" mass="16438">MILLLVKNIKKNIPIVLGFLAYGAIFVFAIPSEPLHGWYRYPFYPFLAIALAVFLKEYLNRGYFVTALFFIVTGLSVFAESWGKVFGFSYPVFRTYLTVVAVGALPGIYPKLERNRVLRWINYGILFSIILLSLWAAVHYNEQ</sequence>
<dbReference type="EMBL" id="MFJX01000077">
    <property type="protein sequence ID" value="OGG29226.1"/>
    <property type="molecule type" value="Genomic_DNA"/>
</dbReference>
<protein>
    <submittedName>
        <fullName evidence="2">Uncharacterized protein</fullName>
    </submittedName>
</protein>